<organism evidence="3 4">
    <name type="scientific">Thelonectria olida</name>
    <dbReference type="NCBI Taxonomy" id="1576542"/>
    <lineage>
        <taxon>Eukaryota</taxon>
        <taxon>Fungi</taxon>
        <taxon>Dikarya</taxon>
        <taxon>Ascomycota</taxon>
        <taxon>Pezizomycotina</taxon>
        <taxon>Sordariomycetes</taxon>
        <taxon>Hypocreomycetidae</taxon>
        <taxon>Hypocreales</taxon>
        <taxon>Nectriaceae</taxon>
        <taxon>Thelonectria</taxon>
    </lineage>
</organism>
<evidence type="ECO:0000256" key="1">
    <source>
        <dbReference type="SAM" id="MobiDB-lite"/>
    </source>
</evidence>
<feature type="region of interest" description="Disordered" evidence="1">
    <location>
        <begin position="280"/>
        <end position="319"/>
    </location>
</feature>
<protein>
    <submittedName>
        <fullName evidence="3">Uncharacterized protein</fullName>
    </submittedName>
</protein>
<feature type="transmembrane region" description="Helical" evidence="2">
    <location>
        <begin position="216"/>
        <end position="242"/>
    </location>
</feature>
<evidence type="ECO:0000313" key="4">
    <source>
        <dbReference type="Proteomes" id="UP000777438"/>
    </source>
</evidence>
<dbReference type="OrthoDB" id="1806at2759"/>
<proteinExistence type="predicted"/>
<name>A0A9P8VTX9_9HYPO</name>
<feature type="transmembrane region" description="Helical" evidence="2">
    <location>
        <begin position="254"/>
        <end position="272"/>
    </location>
</feature>
<sequence>MNGRNVDSTALCPAQGRPDMYGLGIRCAFYVQWFGAVLVEYIDEDDLPDVRSLGAFLSAAATTGLIIQVAQSKLQTMDIYIVLLLAIGMFFFLIPIHVWRVLTRCNPNLDPFNLSKERHGIVYKYSTFVLLVADAGVGTWFYTSYLPNLDRTCRQFAFVFGKVNIEDKVYIAFTAIFYICILLACACVIIFYPCCQLRTFIDERYWSRVRKTHIGLLHLARTLCGFAVFGVLVAAIELPIAWNNINGVNDVDTLAQLIPLFISVGYVLRVWVLHQVRKEQNQSPETTASETAPDDSEHPEVINGGSWPQWPPASYRPSV</sequence>
<keyword evidence="2" id="KW-0472">Membrane</keyword>
<keyword evidence="4" id="KW-1185">Reference proteome</keyword>
<feature type="transmembrane region" description="Helical" evidence="2">
    <location>
        <begin position="53"/>
        <end position="71"/>
    </location>
</feature>
<feature type="transmembrane region" description="Helical" evidence="2">
    <location>
        <begin position="77"/>
        <end position="102"/>
    </location>
</feature>
<feature type="compositionally biased region" description="Polar residues" evidence="1">
    <location>
        <begin position="281"/>
        <end position="290"/>
    </location>
</feature>
<evidence type="ECO:0000313" key="3">
    <source>
        <dbReference type="EMBL" id="KAH6877235.1"/>
    </source>
</evidence>
<feature type="transmembrane region" description="Helical" evidence="2">
    <location>
        <begin position="20"/>
        <end position="41"/>
    </location>
</feature>
<dbReference type="Proteomes" id="UP000777438">
    <property type="component" value="Unassembled WGS sequence"/>
</dbReference>
<comment type="caution">
    <text evidence="3">The sequence shown here is derived from an EMBL/GenBank/DDBJ whole genome shotgun (WGS) entry which is preliminary data.</text>
</comment>
<dbReference type="AlphaFoldDB" id="A0A9P8VTX9"/>
<feature type="transmembrane region" description="Helical" evidence="2">
    <location>
        <begin position="122"/>
        <end position="142"/>
    </location>
</feature>
<keyword evidence="2" id="KW-0812">Transmembrane</keyword>
<feature type="transmembrane region" description="Helical" evidence="2">
    <location>
        <begin position="169"/>
        <end position="195"/>
    </location>
</feature>
<accession>A0A9P8VTX9</accession>
<evidence type="ECO:0000256" key="2">
    <source>
        <dbReference type="SAM" id="Phobius"/>
    </source>
</evidence>
<dbReference type="EMBL" id="JAGPYM010000030">
    <property type="protein sequence ID" value="KAH6877235.1"/>
    <property type="molecule type" value="Genomic_DNA"/>
</dbReference>
<gene>
    <name evidence="3" type="ORF">B0T10DRAFT_188121</name>
</gene>
<reference evidence="3 4" key="1">
    <citation type="journal article" date="2021" name="Nat. Commun.">
        <title>Genetic determinants of endophytism in the Arabidopsis root mycobiome.</title>
        <authorList>
            <person name="Mesny F."/>
            <person name="Miyauchi S."/>
            <person name="Thiergart T."/>
            <person name="Pickel B."/>
            <person name="Atanasova L."/>
            <person name="Karlsson M."/>
            <person name="Huettel B."/>
            <person name="Barry K.W."/>
            <person name="Haridas S."/>
            <person name="Chen C."/>
            <person name="Bauer D."/>
            <person name="Andreopoulos W."/>
            <person name="Pangilinan J."/>
            <person name="LaButti K."/>
            <person name="Riley R."/>
            <person name="Lipzen A."/>
            <person name="Clum A."/>
            <person name="Drula E."/>
            <person name="Henrissat B."/>
            <person name="Kohler A."/>
            <person name="Grigoriev I.V."/>
            <person name="Martin F.M."/>
            <person name="Hacquard S."/>
        </authorList>
    </citation>
    <scope>NUCLEOTIDE SEQUENCE [LARGE SCALE GENOMIC DNA]</scope>
    <source>
        <strain evidence="3 4">MPI-CAGE-CH-0241</strain>
    </source>
</reference>
<keyword evidence="2" id="KW-1133">Transmembrane helix</keyword>